<evidence type="ECO:0000313" key="3">
    <source>
        <dbReference type="EMBL" id="OLL21911.1"/>
    </source>
</evidence>
<evidence type="ECO:0000313" key="4">
    <source>
        <dbReference type="Proteomes" id="UP000186594"/>
    </source>
</evidence>
<dbReference type="PROSITE" id="PS50294">
    <property type="entry name" value="WD_REPEATS_REGION"/>
    <property type="match status" value="1"/>
</dbReference>
<dbReference type="STRING" id="1198029.A0A1U7LHA8"/>
<dbReference type="Pfam" id="PF00400">
    <property type="entry name" value="WD40"/>
    <property type="match status" value="2"/>
</dbReference>
<dbReference type="SMART" id="SM00320">
    <property type="entry name" value="WD40"/>
    <property type="match status" value="5"/>
</dbReference>
<dbReference type="EMBL" id="LXFE01004155">
    <property type="protein sequence ID" value="OLL21911.1"/>
    <property type="molecule type" value="Genomic_DNA"/>
</dbReference>
<dbReference type="AlphaFoldDB" id="A0A1U7LHA8"/>
<dbReference type="GO" id="GO:0031929">
    <property type="term" value="P:TOR signaling"/>
    <property type="evidence" value="ECO:0007669"/>
    <property type="project" value="InterPro"/>
</dbReference>
<dbReference type="PANTHER" id="PTHR19842">
    <property type="entry name" value="G BETA-LIKE PROTEIN GBL"/>
    <property type="match status" value="1"/>
</dbReference>
<dbReference type="InterPro" id="IPR037588">
    <property type="entry name" value="MLST8"/>
</dbReference>
<comment type="caution">
    <text evidence="3">The sequence shown here is derived from an EMBL/GenBank/DDBJ whole genome shotgun (WGS) entry which is preliminary data.</text>
</comment>
<dbReference type="InterPro" id="IPR001680">
    <property type="entry name" value="WD40_rpt"/>
</dbReference>
<dbReference type="OMA" id="TKMIHFD"/>
<gene>
    <name evidence="3" type="ORF">NEOLI_002189</name>
</gene>
<dbReference type="Gene3D" id="2.130.10.10">
    <property type="entry name" value="YVTN repeat-like/Quinoprotein amine dehydrogenase"/>
    <property type="match status" value="1"/>
</dbReference>
<dbReference type="SUPFAM" id="SSF50978">
    <property type="entry name" value="WD40 repeat-like"/>
    <property type="match status" value="1"/>
</dbReference>
<dbReference type="Proteomes" id="UP000186594">
    <property type="component" value="Unassembled WGS sequence"/>
</dbReference>
<dbReference type="InterPro" id="IPR015943">
    <property type="entry name" value="WD40/YVTN_repeat-like_dom_sf"/>
</dbReference>
<dbReference type="PANTHER" id="PTHR19842:SF0">
    <property type="entry name" value="TARGET OF RAPAMYCIN COMPLEX SUBUNIT LST8"/>
    <property type="match status" value="1"/>
</dbReference>
<comment type="similarity">
    <text evidence="1">Belongs to the WD repeat LST8 family.</text>
</comment>
<evidence type="ECO:0000256" key="1">
    <source>
        <dbReference type="ARBA" id="ARBA00009890"/>
    </source>
</evidence>
<keyword evidence="4" id="KW-1185">Reference proteome</keyword>
<keyword evidence="2" id="KW-0853">WD repeat</keyword>
<name>A0A1U7LHA8_NEOID</name>
<organism evidence="3 4">
    <name type="scientific">Neolecta irregularis (strain DAH-3)</name>
    <dbReference type="NCBI Taxonomy" id="1198029"/>
    <lineage>
        <taxon>Eukaryota</taxon>
        <taxon>Fungi</taxon>
        <taxon>Dikarya</taxon>
        <taxon>Ascomycota</taxon>
        <taxon>Taphrinomycotina</taxon>
        <taxon>Neolectales</taxon>
        <taxon>Neolectaceae</taxon>
        <taxon>Neolecta</taxon>
    </lineage>
</organism>
<dbReference type="GO" id="GO:0031931">
    <property type="term" value="C:TORC1 complex"/>
    <property type="evidence" value="ECO:0007669"/>
    <property type="project" value="InterPro"/>
</dbReference>
<dbReference type="OrthoDB" id="10248252at2759"/>
<accession>A0A1U7LHA8</accession>
<evidence type="ECO:0000256" key="2">
    <source>
        <dbReference type="PROSITE-ProRule" id="PRU00221"/>
    </source>
</evidence>
<dbReference type="GO" id="GO:0032956">
    <property type="term" value="P:regulation of actin cytoskeleton organization"/>
    <property type="evidence" value="ECO:0007669"/>
    <property type="project" value="TreeGrafter"/>
</dbReference>
<dbReference type="InterPro" id="IPR036322">
    <property type="entry name" value="WD40_repeat_dom_sf"/>
</dbReference>
<dbReference type="GO" id="GO:0031932">
    <property type="term" value="C:TORC2 complex"/>
    <property type="evidence" value="ECO:0007669"/>
    <property type="project" value="InterPro"/>
</dbReference>
<feature type="repeat" description="WD" evidence="2">
    <location>
        <begin position="200"/>
        <end position="231"/>
    </location>
</feature>
<protein>
    <submittedName>
        <fullName evidence="3">Rik1-associated factor 1</fullName>
    </submittedName>
</protein>
<proteinExistence type="inferred from homology"/>
<dbReference type="PROSITE" id="PS50082">
    <property type="entry name" value="WD_REPEATS_2"/>
    <property type="match status" value="1"/>
</dbReference>
<reference evidence="3 4" key="1">
    <citation type="submission" date="2016-04" db="EMBL/GenBank/DDBJ databases">
        <title>Evolutionary innovation and constraint leading to complex multicellularity in the Ascomycota.</title>
        <authorList>
            <person name="Cisse O."/>
            <person name="Nguyen A."/>
            <person name="Hewitt D.A."/>
            <person name="Jedd G."/>
            <person name="Stajich J.E."/>
        </authorList>
    </citation>
    <scope>NUCLEOTIDE SEQUENCE [LARGE SCALE GENOMIC DNA]</scope>
    <source>
        <strain evidence="3 4">DAH-3</strain>
    </source>
</reference>
<sequence length="542" mass="60646">MPFSIRQNLHRPEVKSELNKYLSNRHIIIIHVDFTSREAHILLEYTNRSSLDTEPAIYLALKHLPGRTFKDCCHFYSDGAKVSPTPSYIELSTSQQPPPQTVQPRSLLELRQLAKGLSSRGINNQLRSNSLWRVRPWKHCTRSSGDVVDIAITNTHFALASVTSNDVYNQTGALMIGDFEQEQLSILNNHTITVYNGDQPETRYASVSDVKFSHDESLLFSGSYDSTIKIWTPSGQLVNSVNDHASKITMMATSSIGPRIFAATTDHGVTFVYNVSSDASELTRHEFNCYMPDMHGSFLTFGQSQNAKYLFCGYSCYTHDVKREDDKITGGALQYYDLENGSCTRIIPGGQSIESIFVHERGSLVTGSTFYNGLETRVRLFSSPSQGCKRMTEFDSAQKELHVVTISPCERFITASGNLSCTEVWDVRNPDKIMTLLKHGAPKIINQPDQQLQDYDPGVAAATWYNSDFLSGGSDGCVHVWDLLKSDPFKFTLHEQGTIIQSIAVSPDNNKIIVGGTREASFLSLGIHQNIGYFTIKEQEIY</sequence>